<evidence type="ECO:0000313" key="3">
    <source>
        <dbReference type="Proteomes" id="UP001176941"/>
    </source>
</evidence>
<dbReference type="Proteomes" id="UP001176941">
    <property type="component" value="Chromosome 31"/>
</dbReference>
<sequence length="292" mass="31438">MHPPPEPGSRGNPERAGIQALGGGCWASTWPGLQNELVDPERVLSHLLPAPPRRKLHATWQESCFRERAVKVHSELETMSVALIAHSVVQPSPLSLKFSEAPDERSLPWKQWLRSPLCPSARYPLRCLRLRDRAHLSTRLTGKADGVVMDTSASGLGGASGGALGLSRLHVVPFCKILFSKPSSFSVFPLPPSPPPSFLCLPFSPRLAPSPTQGAALRRITCVNSLYLEHPSSQTGVHVAPLARFPPRFPAAFAKPQVRSVGHVTPAGQRPGSGWPPGNAGPGPQALKEPQR</sequence>
<name>A0ABN8ZFV4_RANTA</name>
<gene>
    <name evidence="2" type="ORF">MRATA1EN1_LOCUS20843</name>
</gene>
<feature type="region of interest" description="Disordered" evidence="1">
    <location>
        <begin position="260"/>
        <end position="292"/>
    </location>
</feature>
<evidence type="ECO:0000256" key="1">
    <source>
        <dbReference type="SAM" id="MobiDB-lite"/>
    </source>
</evidence>
<accession>A0ABN8ZFV4</accession>
<reference evidence="2" key="1">
    <citation type="submission" date="2023-04" db="EMBL/GenBank/DDBJ databases">
        <authorList>
            <consortium name="ELIXIR-Norway"/>
        </authorList>
    </citation>
    <scope>NUCLEOTIDE SEQUENCE [LARGE SCALE GENOMIC DNA]</scope>
</reference>
<evidence type="ECO:0000313" key="2">
    <source>
        <dbReference type="EMBL" id="CAI9171881.1"/>
    </source>
</evidence>
<organism evidence="2 3">
    <name type="scientific">Rangifer tarandus platyrhynchus</name>
    <name type="common">Svalbard reindeer</name>
    <dbReference type="NCBI Taxonomy" id="3082113"/>
    <lineage>
        <taxon>Eukaryota</taxon>
        <taxon>Metazoa</taxon>
        <taxon>Chordata</taxon>
        <taxon>Craniata</taxon>
        <taxon>Vertebrata</taxon>
        <taxon>Euteleostomi</taxon>
        <taxon>Mammalia</taxon>
        <taxon>Eutheria</taxon>
        <taxon>Laurasiatheria</taxon>
        <taxon>Artiodactyla</taxon>
        <taxon>Ruminantia</taxon>
        <taxon>Pecora</taxon>
        <taxon>Cervidae</taxon>
        <taxon>Odocoileinae</taxon>
        <taxon>Rangifer</taxon>
    </lineage>
</organism>
<dbReference type="EMBL" id="OX459967">
    <property type="protein sequence ID" value="CAI9171881.1"/>
    <property type="molecule type" value="Genomic_DNA"/>
</dbReference>
<keyword evidence="3" id="KW-1185">Reference proteome</keyword>
<protein>
    <submittedName>
        <fullName evidence="2">Uncharacterized protein</fullName>
    </submittedName>
</protein>
<proteinExistence type="predicted"/>